<organism evidence="18 19">
    <name type="scientific">Cladobotryum mycophilum</name>
    <dbReference type="NCBI Taxonomy" id="491253"/>
    <lineage>
        <taxon>Eukaryota</taxon>
        <taxon>Fungi</taxon>
        <taxon>Dikarya</taxon>
        <taxon>Ascomycota</taxon>
        <taxon>Pezizomycotina</taxon>
        <taxon>Sordariomycetes</taxon>
        <taxon>Hypocreomycetidae</taxon>
        <taxon>Hypocreales</taxon>
        <taxon>Hypocreaceae</taxon>
        <taxon>Cladobotryum</taxon>
    </lineage>
</organism>
<comment type="caution">
    <text evidence="18">The sequence shown here is derived from an EMBL/GenBank/DDBJ whole genome shotgun (WGS) entry which is preliminary data.</text>
</comment>
<comment type="function">
    <text evidence="1">Component of the EKC/KEOPS complex that is required for the formation of a threonylcarbamoyl group on adenosine at position 37 (t(6)A37) in tRNAs that read codons beginning with adenine. The complex is probably involved in the transfer of the threonylcarbamoyl moiety of threonylcarbamoyl-AMP (TC-AMP) to the N6 group of A37. BUD32 has ATPase activity in the context of the EKC/KEOPS complex and likely plays a supporting role to the catalytic subunit KAE1. The EKC/KEOPS complex also promotes both telomere uncapping and telomere elongation. The complex is required for efficient recruitment of transcriptional coactivators.</text>
</comment>
<evidence type="ECO:0000313" key="18">
    <source>
        <dbReference type="EMBL" id="KAK5987484.1"/>
    </source>
</evidence>
<dbReference type="Gene3D" id="3.30.200.20">
    <property type="entry name" value="Phosphorylase Kinase, domain 1"/>
    <property type="match status" value="1"/>
</dbReference>
<comment type="subunit">
    <text evidence="3">Component of the EKC/KEOPS complex composed of at least BUD32, CGI121, GON7, KAE1 and PCC1; the whole complex dimerizes.</text>
</comment>
<evidence type="ECO:0000256" key="1">
    <source>
        <dbReference type="ARBA" id="ARBA00003747"/>
    </source>
</evidence>
<keyword evidence="9" id="KW-0819">tRNA processing</keyword>
<comment type="similarity">
    <text evidence="2">Belongs to the protein kinase superfamily. BUD32 family.</text>
</comment>
<evidence type="ECO:0000256" key="9">
    <source>
        <dbReference type="ARBA" id="ARBA00022694"/>
    </source>
</evidence>
<dbReference type="SUPFAM" id="SSF56112">
    <property type="entry name" value="Protein kinase-like (PK-like)"/>
    <property type="match status" value="1"/>
</dbReference>
<dbReference type="PANTHER" id="PTHR12209">
    <property type="entry name" value="NON-SPECIFIC SERINE/THREONINE PROTEIN KINASE"/>
    <property type="match status" value="1"/>
</dbReference>
<evidence type="ECO:0000256" key="16">
    <source>
        <dbReference type="ARBA" id="ARBA00048679"/>
    </source>
</evidence>
<dbReference type="InterPro" id="IPR000719">
    <property type="entry name" value="Prot_kinase_dom"/>
</dbReference>
<accession>A0ABR0S683</accession>
<evidence type="ECO:0000256" key="15">
    <source>
        <dbReference type="ARBA" id="ARBA00047899"/>
    </source>
</evidence>
<keyword evidence="12" id="KW-0067">ATP-binding</keyword>
<evidence type="ECO:0000256" key="12">
    <source>
        <dbReference type="ARBA" id="ARBA00022840"/>
    </source>
</evidence>
<evidence type="ECO:0000256" key="3">
    <source>
        <dbReference type="ARBA" id="ARBA00011534"/>
    </source>
</evidence>
<evidence type="ECO:0000256" key="11">
    <source>
        <dbReference type="ARBA" id="ARBA00022777"/>
    </source>
</evidence>
<dbReference type="EC" id="2.7.11.1" evidence="4"/>
<evidence type="ECO:0000256" key="10">
    <source>
        <dbReference type="ARBA" id="ARBA00022741"/>
    </source>
</evidence>
<dbReference type="PROSITE" id="PS50011">
    <property type="entry name" value="PROTEIN_KINASE_DOM"/>
    <property type="match status" value="1"/>
</dbReference>
<evidence type="ECO:0000313" key="19">
    <source>
        <dbReference type="Proteomes" id="UP001338125"/>
    </source>
</evidence>
<evidence type="ECO:0000256" key="2">
    <source>
        <dbReference type="ARBA" id="ARBA00010630"/>
    </source>
</evidence>
<evidence type="ECO:0000256" key="14">
    <source>
        <dbReference type="ARBA" id="ARBA00033194"/>
    </source>
</evidence>
<evidence type="ECO:0000256" key="7">
    <source>
        <dbReference type="ARBA" id="ARBA00022527"/>
    </source>
</evidence>
<evidence type="ECO:0000256" key="8">
    <source>
        <dbReference type="ARBA" id="ARBA00022679"/>
    </source>
</evidence>
<reference evidence="18 19" key="1">
    <citation type="submission" date="2024-01" db="EMBL/GenBank/DDBJ databases">
        <title>Complete genome of Cladobotryum mycophilum ATHUM6906.</title>
        <authorList>
            <person name="Christinaki A.C."/>
            <person name="Myridakis A.I."/>
            <person name="Kouvelis V.N."/>
        </authorList>
    </citation>
    <scope>NUCLEOTIDE SEQUENCE [LARGE SCALE GENOMIC DNA]</scope>
    <source>
        <strain evidence="18 19">ATHUM6906</strain>
    </source>
</reference>
<dbReference type="SMART" id="SM00220">
    <property type="entry name" value="S_TKc"/>
    <property type="match status" value="1"/>
</dbReference>
<dbReference type="Pfam" id="PF06293">
    <property type="entry name" value="Kdo"/>
    <property type="match status" value="1"/>
</dbReference>
<dbReference type="PROSITE" id="PS00109">
    <property type="entry name" value="PROTEIN_KINASE_TYR"/>
    <property type="match status" value="1"/>
</dbReference>
<keyword evidence="7" id="KW-0723">Serine/threonine-protein kinase</keyword>
<evidence type="ECO:0000256" key="13">
    <source>
        <dbReference type="ARBA" id="ARBA00030980"/>
    </source>
</evidence>
<proteinExistence type="inferred from homology"/>
<protein>
    <recommendedName>
        <fullName evidence="6">EKC/KEOPS complex subunit BUD32</fullName>
        <ecNumber evidence="4">2.7.11.1</ecNumber>
    </recommendedName>
    <alternativeName>
        <fullName evidence="13 14">Atypical Serine/threonine protein kinase BUD32</fullName>
    </alternativeName>
    <alternativeName>
        <fullName evidence="5">EKC/KEOPS complex subunit bud32</fullName>
    </alternativeName>
</protein>
<keyword evidence="19" id="KW-1185">Reference proteome</keyword>
<evidence type="ECO:0000256" key="4">
    <source>
        <dbReference type="ARBA" id="ARBA00012513"/>
    </source>
</evidence>
<keyword evidence="8" id="KW-0808">Transferase</keyword>
<keyword evidence="10" id="KW-0547">Nucleotide-binding</keyword>
<name>A0ABR0S683_9HYPO</name>
<keyword evidence="11" id="KW-0418">Kinase</keyword>
<dbReference type="InterPro" id="IPR022495">
    <property type="entry name" value="Bud32"/>
</dbReference>
<sequence>MASTEPTPEISTSPAAAVVHQFPLPKILENPASTPPTLITQGAEGRLYKTTYLLPTIPCALKYRPPKPWRHPILDQRLTKHRILSEARILAKCRRDGLRVPAIYGLDEAAGWLMLEWIHGTPVRININARLGNRTEGIENDEELKGLMRKIGTAVGKMHKIGIIHGDLTTSNMMLSPSSESAANGSESSGNSSLEGEIVIIDLGLASGGVQDEDRAVDLYVLERAFGSTHPRAECLFGEVLEAYKQSFKQASIALKKLEDVRMRGRKRRVNAVALALETVTLSTHDARYRNNQTKNIPLLTQETGI</sequence>
<evidence type="ECO:0000256" key="6">
    <source>
        <dbReference type="ARBA" id="ARBA00019973"/>
    </source>
</evidence>
<gene>
    <name evidence="18" type="ORF">PT974_11614</name>
</gene>
<dbReference type="EMBL" id="JAVFKD010000016">
    <property type="protein sequence ID" value="KAK5987484.1"/>
    <property type="molecule type" value="Genomic_DNA"/>
</dbReference>
<dbReference type="PANTHER" id="PTHR12209:SF0">
    <property type="entry name" value="EKC_KEOPS COMPLEX SUBUNIT TP53RK"/>
    <property type="match status" value="1"/>
</dbReference>
<dbReference type="InterPro" id="IPR011009">
    <property type="entry name" value="Kinase-like_dom_sf"/>
</dbReference>
<comment type="catalytic activity">
    <reaction evidence="16">
        <text>L-seryl-[protein] + ATP = O-phospho-L-seryl-[protein] + ADP + H(+)</text>
        <dbReference type="Rhea" id="RHEA:17989"/>
        <dbReference type="Rhea" id="RHEA-COMP:9863"/>
        <dbReference type="Rhea" id="RHEA-COMP:11604"/>
        <dbReference type="ChEBI" id="CHEBI:15378"/>
        <dbReference type="ChEBI" id="CHEBI:29999"/>
        <dbReference type="ChEBI" id="CHEBI:30616"/>
        <dbReference type="ChEBI" id="CHEBI:83421"/>
        <dbReference type="ChEBI" id="CHEBI:456216"/>
        <dbReference type="EC" id="2.7.11.1"/>
    </reaction>
</comment>
<dbReference type="Gene3D" id="1.10.510.10">
    <property type="entry name" value="Transferase(Phosphotransferase) domain 1"/>
    <property type="match status" value="1"/>
</dbReference>
<dbReference type="NCBIfam" id="TIGR03724">
    <property type="entry name" value="arch_bud32"/>
    <property type="match status" value="1"/>
</dbReference>
<comment type="catalytic activity">
    <reaction evidence="15">
        <text>L-threonyl-[protein] + ATP = O-phospho-L-threonyl-[protein] + ADP + H(+)</text>
        <dbReference type="Rhea" id="RHEA:46608"/>
        <dbReference type="Rhea" id="RHEA-COMP:11060"/>
        <dbReference type="Rhea" id="RHEA-COMP:11605"/>
        <dbReference type="ChEBI" id="CHEBI:15378"/>
        <dbReference type="ChEBI" id="CHEBI:30013"/>
        <dbReference type="ChEBI" id="CHEBI:30616"/>
        <dbReference type="ChEBI" id="CHEBI:61977"/>
        <dbReference type="ChEBI" id="CHEBI:456216"/>
        <dbReference type="EC" id="2.7.11.1"/>
    </reaction>
</comment>
<dbReference type="Proteomes" id="UP001338125">
    <property type="component" value="Unassembled WGS sequence"/>
</dbReference>
<evidence type="ECO:0000256" key="5">
    <source>
        <dbReference type="ARBA" id="ARBA00013948"/>
    </source>
</evidence>
<dbReference type="InterPro" id="IPR008266">
    <property type="entry name" value="Tyr_kinase_AS"/>
</dbReference>
<evidence type="ECO:0000259" key="17">
    <source>
        <dbReference type="PROSITE" id="PS50011"/>
    </source>
</evidence>
<feature type="domain" description="Protein kinase" evidence="17">
    <location>
        <begin position="33"/>
        <end position="306"/>
    </location>
</feature>